<organism evidence="1 2">
    <name type="scientific">Peronospora effusa</name>
    <dbReference type="NCBI Taxonomy" id="542832"/>
    <lineage>
        <taxon>Eukaryota</taxon>
        <taxon>Sar</taxon>
        <taxon>Stramenopiles</taxon>
        <taxon>Oomycota</taxon>
        <taxon>Peronosporomycetes</taxon>
        <taxon>Peronosporales</taxon>
        <taxon>Peronosporaceae</taxon>
        <taxon>Peronospora</taxon>
    </lineage>
</organism>
<dbReference type="Proteomes" id="UP000282087">
    <property type="component" value="Unassembled WGS sequence"/>
</dbReference>
<dbReference type="AlphaFoldDB" id="A0A3M6VV78"/>
<evidence type="ECO:0000313" key="2">
    <source>
        <dbReference type="Proteomes" id="UP000282087"/>
    </source>
</evidence>
<comment type="caution">
    <text evidence="1">The sequence shown here is derived from an EMBL/GenBank/DDBJ whole genome shotgun (WGS) entry which is preliminary data.</text>
</comment>
<gene>
    <name evidence="1" type="ORF">DD238_006338</name>
</gene>
<name>A0A3M6VV78_9STRA</name>
<sequence>MWIVRASIFDNCCLMQRGMSLINRLRAWSFVTLMRHQPHWVLTCSTSSNFFKGATASSIRAYAHEESPSTASIQLDKIWTKNSAHGVHGVLAKAASNMNVEIHETRLQQHCQSSPNDEVLKHTTPSVFTPFTEPNNNGFTT</sequence>
<accession>A0A3M6VV78</accession>
<keyword evidence="2" id="KW-1185">Reference proteome</keyword>
<protein>
    <submittedName>
        <fullName evidence="1">Uncharacterized protein</fullName>
    </submittedName>
</protein>
<proteinExistence type="predicted"/>
<dbReference type="EMBL" id="QLLG01000070">
    <property type="protein sequence ID" value="RMX68450.1"/>
    <property type="molecule type" value="Genomic_DNA"/>
</dbReference>
<evidence type="ECO:0000313" key="1">
    <source>
        <dbReference type="EMBL" id="RMX68450.1"/>
    </source>
</evidence>
<reference evidence="1 2" key="1">
    <citation type="submission" date="2018-06" db="EMBL/GenBank/DDBJ databases">
        <title>Comparative genomics of downy mildews reveals potential adaptations to biotrophy.</title>
        <authorList>
            <person name="Fletcher K."/>
            <person name="Klosterman S.J."/>
            <person name="Derevnina L."/>
            <person name="Martin F."/>
            <person name="Koike S."/>
            <person name="Reyes Chin-Wo S."/>
            <person name="Mou B."/>
            <person name="Michelmore R."/>
        </authorList>
    </citation>
    <scope>NUCLEOTIDE SEQUENCE [LARGE SCALE GENOMIC DNA]</scope>
    <source>
        <strain evidence="1 2">R14</strain>
    </source>
</reference>